<dbReference type="AlphaFoldDB" id="A0A1I2H7Y3"/>
<evidence type="ECO:0000256" key="5">
    <source>
        <dbReference type="ARBA" id="ARBA00014944"/>
    </source>
</evidence>
<dbReference type="GO" id="GO:0046474">
    <property type="term" value="P:glycerophospholipid biosynthetic process"/>
    <property type="evidence" value="ECO:0007669"/>
    <property type="project" value="TreeGrafter"/>
</dbReference>
<dbReference type="PROSITE" id="PS00379">
    <property type="entry name" value="CDP_ALCOHOL_P_TRANSF"/>
    <property type="match status" value="1"/>
</dbReference>
<keyword evidence="19" id="KW-1185">Reference proteome</keyword>
<evidence type="ECO:0000256" key="12">
    <source>
        <dbReference type="ARBA" id="ARBA00023209"/>
    </source>
</evidence>
<dbReference type="RefSeq" id="WP_211302571.1">
    <property type="nucleotide sequence ID" value="NZ_FOMX01000039.1"/>
</dbReference>
<dbReference type="PANTHER" id="PTHR14269">
    <property type="entry name" value="CDP-DIACYLGLYCEROL--GLYCEROL-3-PHOSPHATE 3-PHOSPHATIDYLTRANSFERASE-RELATED"/>
    <property type="match status" value="1"/>
</dbReference>
<keyword evidence="6" id="KW-0444">Lipid biosynthesis</keyword>
<evidence type="ECO:0000256" key="11">
    <source>
        <dbReference type="ARBA" id="ARBA00023136"/>
    </source>
</evidence>
<dbReference type="InterPro" id="IPR004570">
    <property type="entry name" value="Phosphatidylglycerol_P_synth"/>
</dbReference>
<dbReference type="EMBL" id="FOMX01000039">
    <property type="protein sequence ID" value="SFF25688.1"/>
    <property type="molecule type" value="Genomic_DNA"/>
</dbReference>
<dbReference type="Gene3D" id="1.20.120.1760">
    <property type="match status" value="1"/>
</dbReference>
<dbReference type="EC" id="2.7.8.5" evidence="4 15"/>
<evidence type="ECO:0000256" key="17">
    <source>
        <dbReference type="SAM" id="Phobius"/>
    </source>
</evidence>
<evidence type="ECO:0000256" key="2">
    <source>
        <dbReference type="ARBA" id="ARBA00005042"/>
    </source>
</evidence>
<evidence type="ECO:0000256" key="15">
    <source>
        <dbReference type="NCBIfam" id="TIGR00560"/>
    </source>
</evidence>
<evidence type="ECO:0000256" key="9">
    <source>
        <dbReference type="ARBA" id="ARBA00022989"/>
    </source>
</evidence>
<comment type="subcellular location">
    <subcellularLocation>
        <location evidence="1">Membrane</location>
        <topology evidence="1">Multi-pass membrane protein</topology>
    </subcellularLocation>
</comment>
<protein>
    <recommendedName>
        <fullName evidence="5 15">CDP-diacylglycerol--glycerol-3-phosphate 3-phosphatidyltransferase</fullName>
        <ecNumber evidence="4 15">2.7.8.5</ecNumber>
    </recommendedName>
</protein>
<comment type="similarity">
    <text evidence="3 16">Belongs to the CDP-alcohol phosphatidyltransferase class-I family.</text>
</comment>
<keyword evidence="7 16" id="KW-0808">Transferase</keyword>
<dbReference type="InterPro" id="IPR050324">
    <property type="entry name" value="CDP-alcohol_PTase-I"/>
</dbReference>
<keyword evidence="12" id="KW-0594">Phospholipid biosynthesis</keyword>
<reference evidence="19" key="1">
    <citation type="submission" date="2016-10" db="EMBL/GenBank/DDBJ databases">
        <authorList>
            <person name="Varghese N."/>
            <person name="Submissions S."/>
        </authorList>
    </citation>
    <scope>NUCLEOTIDE SEQUENCE [LARGE SCALE GENOMIC DNA]</scope>
    <source>
        <strain evidence="19">ATCC 25963</strain>
    </source>
</reference>
<dbReference type="PIRSF" id="PIRSF000847">
    <property type="entry name" value="Phos_ph_gly_syn"/>
    <property type="match status" value="1"/>
</dbReference>
<accession>A0A1I2H7Y3</accession>
<keyword evidence="13" id="KW-1208">Phospholipid metabolism</keyword>
<evidence type="ECO:0000256" key="7">
    <source>
        <dbReference type="ARBA" id="ARBA00022679"/>
    </source>
</evidence>
<feature type="transmembrane region" description="Helical" evidence="17">
    <location>
        <begin position="136"/>
        <end position="154"/>
    </location>
</feature>
<evidence type="ECO:0000256" key="4">
    <source>
        <dbReference type="ARBA" id="ARBA00013170"/>
    </source>
</evidence>
<evidence type="ECO:0000313" key="19">
    <source>
        <dbReference type="Proteomes" id="UP000199400"/>
    </source>
</evidence>
<evidence type="ECO:0000256" key="3">
    <source>
        <dbReference type="ARBA" id="ARBA00010441"/>
    </source>
</evidence>
<proteinExistence type="inferred from homology"/>
<gene>
    <name evidence="18" type="ORF">SAMN02745121_07771</name>
</gene>
<feature type="transmembrane region" description="Helical" evidence="17">
    <location>
        <begin position="74"/>
        <end position="93"/>
    </location>
</feature>
<feature type="transmembrane region" description="Helical" evidence="17">
    <location>
        <begin position="166"/>
        <end position="187"/>
    </location>
</feature>
<keyword evidence="8 17" id="KW-0812">Transmembrane</keyword>
<evidence type="ECO:0000313" key="18">
    <source>
        <dbReference type="EMBL" id="SFF25688.1"/>
    </source>
</evidence>
<dbReference type="STRING" id="54.SAMN02745121_07771"/>
<dbReference type="InterPro" id="IPR043130">
    <property type="entry name" value="CDP-OH_PTrfase_TM_dom"/>
</dbReference>
<comment type="catalytic activity">
    <reaction evidence="14">
        <text>a CDP-1,2-diacyl-sn-glycerol + sn-glycerol 3-phosphate = a 1,2-diacyl-sn-glycero-3-phospho-(1'-sn-glycero-3'-phosphate) + CMP + H(+)</text>
        <dbReference type="Rhea" id="RHEA:12593"/>
        <dbReference type="ChEBI" id="CHEBI:15378"/>
        <dbReference type="ChEBI" id="CHEBI:57597"/>
        <dbReference type="ChEBI" id="CHEBI:58332"/>
        <dbReference type="ChEBI" id="CHEBI:60110"/>
        <dbReference type="ChEBI" id="CHEBI:60377"/>
        <dbReference type="EC" id="2.7.8.5"/>
    </reaction>
</comment>
<comment type="pathway">
    <text evidence="2">Phospholipid metabolism; phosphatidylglycerol biosynthesis; phosphatidylglycerol from CDP-diacylglycerol: step 1/2.</text>
</comment>
<dbReference type="Proteomes" id="UP000199400">
    <property type="component" value="Unassembled WGS sequence"/>
</dbReference>
<name>A0A1I2H7Y3_9BACT</name>
<dbReference type="GO" id="GO:0016020">
    <property type="term" value="C:membrane"/>
    <property type="evidence" value="ECO:0007669"/>
    <property type="project" value="UniProtKB-SubCell"/>
</dbReference>
<keyword evidence="10" id="KW-0443">Lipid metabolism</keyword>
<dbReference type="NCBIfam" id="TIGR00560">
    <property type="entry name" value="pgsA"/>
    <property type="match status" value="1"/>
</dbReference>
<feature type="transmembrane region" description="Helical" evidence="17">
    <location>
        <begin position="42"/>
        <end position="62"/>
    </location>
</feature>
<organism evidence="18 19">
    <name type="scientific">Nannocystis exedens</name>
    <dbReference type="NCBI Taxonomy" id="54"/>
    <lineage>
        <taxon>Bacteria</taxon>
        <taxon>Pseudomonadati</taxon>
        <taxon>Myxococcota</taxon>
        <taxon>Polyangia</taxon>
        <taxon>Nannocystales</taxon>
        <taxon>Nannocystaceae</taxon>
        <taxon>Nannocystis</taxon>
    </lineage>
</organism>
<evidence type="ECO:0000256" key="14">
    <source>
        <dbReference type="ARBA" id="ARBA00048586"/>
    </source>
</evidence>
<evidence type="ECO:0000256" key="1">
    <source>
        <dbReference type="ARBA" id="ARBA00004141"/>
    </source>
</evidence>
<keyword evidence="9 17" id="KW-1133">Transmembrane helix</keyword>
<evidence type="ECO:0000256" key="6">
    <source>
        <dbReference type="ARBA" id="ARBA00022516"/>
    </source>
</evidence>
<sequence length="199" mass="22252">MKRYEGFRREILNLPNMITIGRVFLIPPVLMLIDKTDPWRCVLASLLFTVASLLDLIDGWLARRSGLVTVFGKFVDPLADKIMVAAVLIYLVMDDRAPAWLVVLLLTREFYINGLRSLASSENIIIAASAGGKAKTAFQLTGISFLLMHYRYRLPGVEEALDFHRVGLVLLGLSVFVSIISAVDYTFGFREALAQKNTE</sequence>
<dbReference type="Pfam" id="PF01066">
    <property type="entry name" value="CDP-OH_P_transf"/>
    <property type="match status" value="1"/>
</dbReference>
<dbReference type="InterPro" id="IPR000462">
    <property type="entry name" value="CDP-OH_P_trans"/>
</dbReference>
<dbReference type="GO" id="GO:0008444">
    <property type="term" value="F:CDP-diacylglycerol-glycerol-3-phosphate 3-phosphatidyltransferase activity"/>
    <property type="evidence" value="ECO:0007669"/>
    <property type="project" value="UniProtKB-UniRule"/>
</dbReference>
<evidence type="ECO:0000256" key="10">
    <source>
        <dbReference type="ARBA" id="ARBA00023098"/>
    </source>
</evidence>
<evidence type="ECO:0000256" key="13">
    <source>
        <dbReference type="ARBA" id="ARBA00023264"/>
    </source>
</evidence>
<keyword evidence="11 17" id="KW-0472">Membrane</keyword>
<dbReference type="InterPro" id="IPR048254">
    <property type="entry name" value="CDP_ALCOHOL_P_TRANSF_CS"/>
</dbReference>
<evidence type="ECO:0000256" key="16">
    <source>
        <dbReference type="RuleBase" id="RU003750"/>
    </source>
</evidence>
<evidence type="ECO:0000256" key="8">
    <source>
        <dbReference type="ARBA" id="ARBA00022692"/>
    </source>
</evidence>
<dbReference type="PANTHER" id="PTHR14269:SF62">
    <property type="entry name" value="CDP-DIACYLGLYCEROL--GLYCEROL-3-PHOSPHATE 3-PHOSPHATIDYLTRANSFERASE 1, CHLOROPLASTIC"/>
    <property type="match status" value="1"/>
</dbReference>